<protein>
    <submittedName>
        <fullName evidence="1">Uncharacterized protein</fullName>
    </submittedName>
</protein>
<organism evidence="1 2">
    <name type="scientific">Botrytis byssoidea</name>
    <dbReference type="NCBI Taxonomy" id="139641"/>
    <lineage>
        <taxon>Eukaryota</taxon>
        <taxon>Fungi</taxon>
        <taxon>Dikarya</taxon>
        <taxon>Ascomycota</taxon>
        <taxon>Pezizomycotina</taxon>
        <taxon>Leotiomycetes</taxon>
        <taxon>Helotiales</taxon>
        <taxon>Sclerotiniaceae</taxon>
        <taxon>Botrytis</taxon>
    </lineage>
</organism>
<dbReference type="Proteomes" id="UP000710849">
    <property type="component" value="Unassembled WGS sequence"/>
</dbReference>
<sequence>MPATLRIPLGFAGFQNLKARRFKRIPLDDPGFAEICHTTVHPTTKIQILKSSISTTPSEIERHHDSNNK</sequence>
<reference evidence="1 2" key="1">
    <citation type="journal article" date="2020" name="Genome Biol. Evol.">
        <title>Comparative genomics of Sclerotiniaceae.</title>
        <authorList>
            <person name="Valero Jimenez C.A."/>
            <person name="Steentjes M."/>
            <person name="Scholten O.E."/>
            <person name="Van Kan J.A.L."/>
        </authorList>
    </citation>
    <scope>NUCLEOTIDE SEQUENCE [LARGE SCALE GENOMIC DNA]</scope>
    <source>
        <strain evidence="1 2">MUCL 94</strain>
    </source>
</reference>
<accession>A0A9P5IU26</accession>
<evidence type="ECO:0000313" key="1">
    <source>
        <dbReference type="EMBL" id="KAF7949554.1"/>
    </source>
</evidence>
<comment type="caution">
    <text evidence="1">The sequence shown here is derived from an EMBL/GenBank/DDBJ whole genome shotgun (WGS) entry which is preliminary data.</text>
</comment>
<gene>
    <name evidence="1" type="ORF">EAE97_003063</name>
</gene>
<dbReference type="RefSeq" id="XP_038735438.1">
    <property type="nucleotide sequence ID" value="XM_038873575.1"/>
</dbReference>
<evidence type="ECO:0000313" key="2">
    <source>
        <dbReference type="Proteomes" id="UP000710849"/>
    </source>
</evidence>
<dbReference type="AlphaFoldDB" id="A0A9P5IU26"/>
<name>A0A9P5IU26_9HELO</name>
<dbReference type="GeneID" id="62146652"/>
<dbReference type="EMBL" id="RCSW01000005">
    <property type="protein sequence ID" value="KAF7949554.1"/>
    <property type="molecule type" value="Genomic_DNA"/>
</dbReference>
<keyword evidence="2" id="KW-1185">Reference proteome</keyword>
<proteinExistence type="predicted"/>